<gene>
    <name evidence="5" type="ORF">GIB67_033415</name>
</gene>
<feature type="compositionally biased region" description="Low complexity" evidence="4">
    <location>
        <begin position="31"/>
        <end position="47"/>
    </location>
</feature>
<keyword evidence="2" id="KW-0804">Transcription</keyword>
<dbReference type="OrthoDB" id="49309at2759"/>
<dbReference type="GO" id="GO:0003712">
    <property type="term" value="F:transcription coregulator activity"/>
    <property type="evidence" value="ECO:0007669"/>
    <property type="project" value="TreeGrafter"/>
</dbReference>
<dbReference type="InterPro" id="IPR052435">
    <property type="entry name" value="YY1-Transcr_Regul"/>
</dbReference>
<dbReference type="GO" id="GO:0006355">
    <property type="term" value="P:regulation of DNA-templated transcription"/>
    <property type="evidence" value="ECO:0007669"/>
    <property type="project" value="TreeGrafter"/>
</dbReference>
<evidence type="ECO:0000256" key="1">
    <source>
        <dbReference type="ARBA" id="ARBA00023015"/>
    </source>
</evidence>
<dbReference type="Proteomes" id="UP000541444">
    <property type="component" value="Unassembled WGS sequence"/>
</dbReference>
<feature type="compositionally biased region" description="Acidic residues" evidence="4">
    <location>
        <begin position="53"/>
        <end position="65"/>
    </location>
</feature>
<accession>A0A7J7LTQ1</accession>
<dbReference type="GO" id="GO:0005634">
    <property type="term" value="C:nucleus"/>
    <property type="evidence" value="ECO:0007669"/>
    <property type="project" value="TreeGrafter"/>
</dbReference>
<comment type="caution">
    <text evidence="5">The sequence shown here is derived from an EMBL/GenBank/DDBJ whole genome shotgun (WGS) entry which is preliminary data.</text>
</comment>
<proteinExistence type="predicted"/>
<organism evidence="5 6">
    <name type="scientific">Kingdonia uniflora</name>
    <dbReference type="NCBI Taxonomy" id="39325"/>
    <lineage>
        <taxon>Eukaryota</taxon>
        <taxon>Viridiplantae</taxon>
        <taxon>Streptophyta</taxon>
        <taxon>Embryophyta</taxon>
        <taxon>Tracheophyta</taxon>
        <taxon>Spermatophyta</taxon>
        <taxon>Magnoliopsida</taxon>
        <taxon>Ranunculales</taxon>
        <taxon>Circaeasteraceae</taxon>
        <taxon>Kingdonia</taxon>
    </lineage>
</organism>
<dbReference type="EMBL" id="JACGCM010002017">
    <property type="protein sequence ID" value="KAF6146056.1"/>
    <property type="molecule type" value="Genomic_DNA"/>
</dbReference>
<feature type="region of interest" description="Disordered" evidence="4">
    <location>
        <begin position="1"/>
        <end position="80"/>
    </location>
</feature>
<keyword evidence="6" id="KW-1185">Reference proteome</keyword>
<feature type="compositionally biased region" description="Basic and acidic residues" evidence="4">
    <location>
        <begin position="673"/>
        <end position="683"/>
    </location>
</feature>
<name>A0A7J7LTQ1_9MAGN</name>
<keyword evidence="3" id="KW-0539">Nucleus</keyword>
<evidence type="ECO:0008006" key="7">
    <source>
        <dbReference type="Google" id="ProtNLM"/>
    </source>
</evidence>
<feature type="region of interest" description="Disordered" evidence="4">
    <location>
        <begin position="673"/>
        <end position="698"/>
    </location>
</feature>
<evidence type="ECO:0000313" key="5">
    <source>
        <dbReference type="EMBL" id="KAF6146056.1"/>
    </source>
</evidence>
<feature type="compositionally biased region" description="Basic residues" evidence="4">
    <location>
        <begin position="1232"/>
        <end position="1241"/>
    </location>
</feature>
<feature type="region of interest" description="Disordered" evidence="4">
    <location>
        <begin position="477"/>
        <end position="498"/>
    </location>
</feature>
<keyword evidence="1" id="KW-0805">Transcription regulation</keyword>
<sequence length="1315" mass="147710">MMPNSNEESAEVGHVDEDEDVDFNPFLRGTPSPEASSSLSSEIEGLSDNVMDNTEEAFADEDANEMSELSRDSEDDEEEVLTQNVVSTPLLETGPGYHEGVVENVNEGELIESGNSSKHVVDLDDEDAICRRTRARYSLANFSLDELENFLQETDDDDDLPNVDDEQEYQKFLTAVLLGGDNGDQTIQETENIDDEDEDNDADFEIEIEEALDSDLEESKRCELGKENYGEESRRPVTRRQKASIKNNKTLLGHAKKPLRPLVPLAPKTHVAPYPYLGWPKLMPEGSLQCPSSTQAGLVNVFTPHQIGQLHCLIHEHVQLLVQVFSLCVSDLSRQHIAHEAQGMMSEMICKRDELKPLRTVPYPDFCFRPPYIHPSVSDEPAPADSRVASPFAKRCDDYIYGRHVDPLQRAESFLWVPHVNGPIMSILDAASLNLVGSYMDDISSAVKDYQQRHMAAMCEYHNERVPLFPLPRSRSLTEGGNGVSRGPTPQGSDIVPPSLPKKTLAATIVESTKKQSVALAPKYIVKLVQRFYPLFNSALFPHKPPLTSVVNRILFTDAEDELLAMGLMEFNTDWKAIQQRYLPCKTKHQIFVRQKNRCSSKAPENSIKAIRRMKTSPLTEEEKARIHEGLRVLKLDWMWIWKSIVPYRDPSLLPRQWRIALGTQKSYKTDPVKREKRRLYESRRRKRKTATLSSSQTAFEKQDFVADDVGEGNRSGDDTMGDEDEAFVHEAFLADWTPKDGRAMSSGQPLSNLGRKDFSQEGSFVHEIPAGSCPQNECMHEFLQNTAHFTHVRYNSSSTVDSHHVQPDWIFKTSKSQVNLRPYKARKKNVAQLVKLSPDLPPVNLPPSVRVISQSAFKSYNGGSSQNTKVSDSGVETEDLVLRLAEKKNPPIYLSNANICPENAKSWMGPPAPKEKSAESEFHMHPLLFQAPTNASTFNFLPANQLNSNFHFCKPPEVGLSAYMSMRSKESLSSSYAVNFHPLLQRTDILDHDSVSRGHLTNVPQDTIPEPNSSYEKENELDLEIHLSSSHKKDRVLENRDVSECNFNGSTINLLERSTIKENQIYHNLPHGSVVSSTQDCASERDPLFGDHTTVLVRRDTNRYTTEDNAGDSSLQEIVMEQEELSDSEEEIDDHVQFECEEMSDSEGEEPDSQHLVNSQHKVFPPATAKKEVIISKDHNHQGELINFCSPIGSKGRRRSLRSGLTIKDRDISKPSNDISKMNDGSAGKSRLSRPSRSCRKTAPNTVPKKPRKRTSRNGFIGKIADNLVGSHPDAPCKLTDVNILYPQLSAGEATQCSVPVHVQEDVVETRLLL</sequence>
<evidence type="ECO:0000256" key="3">
    <source>
        <dbReference type="ARBA" id="ARBA00023242"/>
    </source>
</evidence>
<evidence type="ECO:0000313" key="6">
    <source>
        <dbReference type="Proteomes" id="UP000541444"/>
    </source>
</evidence>
<reference evidence="5 6" key="1">
    <citation type="journal article" date="2020" name="IScience">
        <title>Genome Sequencing of the Endangered Kingdonia uniflora (Circaeasteraceae, Ranunculales) Reveals Potential Mechanisms of Evolutionary Specialization.</title>
        <authorList>
            <person name="Sun Y."/>
            <person name="Deng T."/>
            <person name="Zhang A."/>
            <person name="Moore M.J."/>
            <person name="Landis J.B."/>
            <person name="Lin N."/>
            <person name="Zhang H."/>
            <person name="Zhang X."/>
            <person name="Huang J."/>
            <person name="Zhang X."/>
            <person name="Sun H."/>
            <person name="Wang H."/>
        </authorList>
    </citation>
    <scope>NUCLEOTIDE SEQUENCE [LARGE SCALE GENOMIC DNA]</scope>
    <source>
        <strain evidence="5">TB1705</strain>
        <tissue evidence="5">Leaf</tissue>
    </source>
</reference>
<evidence type="ECO:0000256" key="2">
    <source>
        <dbReference type="ARBA" id="ARBA00023163"/>
    </source>
</evidence>
<evidence type="ECO:0000256" key="4">
    <source>
        <dbReference type="SAM" id="MobiDB-lite"/>
    </source>
</evidence>
<dbReference type="PANTHER" id="PTHR16088">
    <property type="entry name" value="YY1 ASSOCIATED PROTEIN-RELATED"/>
    <property type="match status" value="1"/>
</dbReference>
<dbReference type="PANTHER" id="PTHR16088:SF3">
    <property type="entry name" value="GON-4-LIKE PROTEIN"/>
    <property type="match status" value="1"/>
</dbReference>
<protein>
    <recommendedName>
        <fullName evidence="7">Homeodomain-like superfamily protein</fullName>
    </recommendedName>
</protein>
<feature type="region of interest" description="Disordered" evidence="4">
    <location>
        <begin position="1189"/>
        <end position="1260"/>
    </location>
</feature>